<dbReference type="GeneID" id="98162360"/>
<accession>A0ABR4JJ08</accession>
<protein>
    <submittedName>
        <fullName evidence="1">Uncharacterized protein</fullName>
    </submittedName>
</protein>
<keyword evidence="2" id="KW-1185">Reference proteome</keyword>
<evidence type="ECO:0000313" key="2">
    <source>
        <dbReference type="Proteomes" id="UP001610444"/>
    </source>
</evidence>
<proteinExistence type="predicted"/>
<dbReference type="RefSeq" id="XP_070893305.1">
    <property type="nucleotide sequence ID" value="XM_071047196.1"/>
</dbReference>
<dbReference type="Proteomes" id="UP001610444">
    <property type="component" value="Unassembled WGS sequence"/>
</dbReference>
<evidence type="ECO:0000313" key="1">
    <source>
        <dbReference type="EMBL" id="KAL2838948.1"/>
    </source>
</evidence>
<organism evidence="1 2">
    <name type="scientific">Aspergillus pseudodeflectus</name>
    <dbReference type="NCBI Taxonomy" id="176178"/>
    <lineage>
        <taxon>Eukaryota</taxon>
        <taxon>Fungi</taxon>
        <taxon>Dikarya</taxon>
        <taxon>Ascomycota</taxon>
        <taxon>Pezizomycotina</taxon>
        <taxon>Eurotiomycetes</taxon>
        <taxon>Eurotiomycetidae</taxon>
        <taxon>Eurotiales</taxon>
        <taxon>Aspergillaceae</taxon>
        <taxon>Aspergillus</taxon>
        <taxon>Aspergillus subgen. Nidulantes</taxon>
    </lineage>
</organism>
<gene>
    <name evidence="1" type="ORF">BJX68DRAFT_272373</name>
</gene>
<name>A0ABR4JJ08_9EURO</name>
<dbReference type="EMBL" id="JBFXLR010000079">
    <property type="protein sequence ID" value="KAL2838948.1"/>
    <property type="molecule type" value="Genomic_DNA"/>
</dbReference>
<reference evidence="1 2" key="1">
    <citation type="submission" date="2024-07" db="EMBL/GenBank/DDBJ databases">
        <title>Section-level genome sequencing and comparative genomics of Aspergillus sections Usti and Cavernicolus.</title>
        <authorList>
            <consortium name="Lawrence Berkeley National Laboratory"/>
            <person name="Nybo J.L."/>
            <person name="Vesth T.C."/>
            <person name="Theobald S."/>
            <person name="Frisvad J.C."/>
            <person name="Larsen T.O."/>
            <person name="Kjaerboelling I."/>
            <person name="Rothschild-Mancinelli K."/>
            <person name="Lyhne E.K."/>
            <person name="Kogle M.E."/>
            <person name="Barry K."/>
            <person name="Clum A."/>
            <person name="Na H."/>
            <person name="Ledsgaard L."/>
            <person name="Lin J."/>
            <person name="Lipzen A."/>
            <person name="Kuo A."/>
            <person name="Riley R."/>
            <person name="Mondo S."/>
            <person name="LaButti K."/>
            <person name="Haridas S."/>
            <person name="Pangalinan J."/>
            <person name="Salamov A.A."/>
            <person name="Simmons B.A."/>
            <person name="Magnuson J.K."/>
            <person name="Chen J."/>
            <person name="Drula E."/>
            <person name="Henrissat B."/>
            <person name="Wiebenga A."/>
            <person name="Lubbers R.J."/>
            <person name="Gomes A.C."/>
            <person name="Macurrencykelacurrency M.R."/>
            <person name="Stajich J."/>
            <person name="Grigoriev I.V."/>
            <person name="Mortensen U.H."/>
            <person name="De vries R.P."/>
            <person name="Baker S.E."/>
            <person name="Andersen M.R."/>
        </authorList>
    </citation>
    <scope>NUCLEOTIDE SEQUENCE [LARGE SCALE GENOMIC DNA]</scope>
    <source>
        <strain evidence="1 2">CBS 756.74</strain>
    </source>
</reference>
<comment type="caution">
    <text evidence="1">The sequence shown here is derived from an EMBL/GenBank/DDBJ whole genome shotgun (WGS) entry which is preliminary data.</text>
</comment>
<sequence length="215" mass="24757">MIMPHRIPSSPTPETETEYTLHLAIHPNRTPLSASWVLILRPHPPRPASCTWYSSFGGPAESNIAYHHRMEIKKDFEAHDHESLYFSTVQVLGTIQGKDLQTFENECFYAVDATQPQIFVVKVLYMMALRGLIEVHAVWRVWEGVEAGEADAEFDVLHENRYSRIDREFFAGFGCKVKEEAEKGFREIEAFRERMRRDAEAVLREMIDSLGITGE</sequence>